<organism evidence="3 4">
    <name type="scientific">Aspergillus parasiticus (strain ATCC 56775 / NRRL 5862 / SRRC 143 / SU-1)</name>
    <dbReference type="NCBI Taxonomy" id="1403190"/>
    <lineage>
        <taxon>Eukaryota</taxon>
        <taxon>Fungi</taxon>
        <taxon>Dikarya</taxon>
        <taxon>Ascomycota</taxon>
        <taxon>Pezizomycotina</taxon>
        <taxon>Eurotiomycetes</taxon>
        <taxon>Eurotiomycetidae</taxon>
        <taxon>Eurotiales</taxon>
        <taxon>Aspergillaceae</taxon>
        <taxon>Aspergillus</taxon>
        <taxon>Aspergillus subgen. Circumdati</taxon>
    </lineage>
</organism>
<dbReference type="Pfam" id="PF02894">
    <property type="entry name" value="GFO_IDH_MocA_C"/>
    <property type="match status" value="1"/>
</dbReference>
<dbReference type="Gene3D" id="3.30.360.10">
    <property type="entry name" value="Dihydrodipicolinate Reductase, domain 2"/>
    <property type="match status" value="1"/>
</dbReference>
<sequence>MSIGVALLGAGIFAKKEHLPAIKSCPSLSLKAVYSRSQTSAESFAATAGEDIEAYFESPSVQSKSLDDLLQRQDIAAVIIAVAITAAPDLIQKALAAGKHVLSEKPIAPDVETAQRLLDYHHQQMKGGVLWGVGENFRFWDPVHQAAKILTEMGGSLVTFSVTAYSFTDSKNPFYHTDWRQKPTFQGGYLLDGGVHFAAVLRTLLAALGQRVDVVSAYTTSLQKDLPPLDTVHAVLRTNKGRSGTYTSSVGIQAKRGMEFEIVTDKGYVIYRPFQMEILIKQDQGGRWEERSEPAPLMWGVKEEIAAFAASISTGSLDSRLSTTEALEDLKIVEAMLRSGDAQALPVDVTKGTA</sequence>
<dbReference type="GO" id="GO:0006740">
    <property type="term" value="P:NADPH regeneration"/>
    <property type="evidence" value="ECO:0007669"/>
    <property type="project" value="TreeGrafter"/>
</dbReference>
<dbReference type="PANTHER" id="PTHR42840">
    <property type="entry name" value="NAD(P)-BINDING ROSSMANN-FOLD SUPERFAMILY PROTEIN-RELATED"/>
    <property type="match status" value="1"/>
</dbReference>
<dbReference type="PANTHER" id="PTHR42840:SF5">
    <property type="entry name" value="NAD(P)-BINDING ROSSMANN-FOLD SUPERFAMILY PROTEIN"/>
    <property type="match status" value="1"/>
</dbReference>
<dbReference type="SUPFAM" id="SSF51735">
    <property type="entry name" value="NAD(P)-binding Rossmann-fold domains"/>
    <property type="match status" value="1"/>
</dbReference>
<feature type="domain" description="Gfo/Idh/MocA-like oxidoreductase N-terminal" evidence="1">
    <location>
        <begin position="4"/>
        <end position="123"/>
    </location>
</feature>
<dbReference type="AlphaFoldDB" id="A0A0F0IJE5"/>
<dbReference type="STRING" id="1403190.A0A0F0IJE5"/>
<feature type="domain" description="Gfo/Idh/MocA-like oxidoreductase C-terminal" evidence="2">
    <location>
        <begin position="155"/>
        <end position="341"/>
    </location>
</feature>
<dbReference type="OrthoDB" id="64915at2759"/>
<name>A0A0F0IJE5_ASPPU</name>
<evidence type="ECO:0000313" key="4">
    <source>
        <dbReference type="Proteomes" id="UP000033540"/>
    </source>
</evidence>
<dbReference type="EMBL" id="JZEE01000155">
    <property type="protein sequence ID" value="KJK67904.1"/>
    <property type="molecule type" value="Genomic_DNA"/>
</dbReference>
<reference evidence="3 4" key="1">
    <citation type="submission" date="2015-02" db="EMBL/GenBank/DDBJ databases">
        <title>Draft genome sequence of Aspergillus parasiticus SU-1.</title>
        <authorList>
            <person name="Yu J."/>
            <person name="Fedorova N."/>
            <person name="Yin Y."/>
            <person name="Losada L."/>
            <person name="Zafar N."/>
            <person name="Taujale R."/>
            <person name="Ehrlich K.C."/>
            <person name="Bhatnagar D."/>
            <person name="Cleveland T.E."/>
            <person name="Bennett J.W."/>
            <person name="Nierman W.C."/>
        </authorList>
    </citation>
    <scope>NUCLEOTIDE SEQUENCE [LARGE SCALE GENOMIC DNA]</scope>
    <source>
        <strain evidence="4">ATCC 56775 / NRRL 5862 / SRRC 143 / SU-1</strain>
    </source>
</reference>
<evidence type="ECO:0000259" key="2">
    <source>
        <dbReference type="Pfam" id="PF02894"/>
    </source>
</evidence>
<dbReference type="GO" id="GO:0016491">
    <property type="term" value="F:oxidoreductase activity"/>
    <property type="evidence" value="ECO:0007669"/>
    <property type="project" value="TreeGrafter"/>
</dbReference>
<dbReference type="Gene3D" id="3.40.50.720">
    <property type="entry name" value="NAD(P)-binding Rossmann-like Domain"/>
    <property type="match status" value="1"/>
</dbReference>
<dbReference type="GO" id="GO:0005737">
    <property type="term" value="C:cytoplasm"/>
    <property type="evidence" value="ECO:0007669"/>
    <property type="project" value="TreeGrafter"/>
</dbReference>
<comment type="caution">
    <text evidence="3">The sequence shown here is derived from an EMBL/GenBank/DDBJ whole genome shotgun (WGS) entry which is preliminary data.</text>
</comment>
<dbReference type="Pfam" id="PF01408">
    <property type="entry name" value="GFO_IDH_MocA"/>
    <property type="match status" value="1"/>
</dbReference>
<dbReference type="GO" id="GO:0000166">
    <property type="term" value="F:nucleotide binding"/>
    <property type="evidence" value="ECO:0007669"/>
    <property type="project" value="InterPro"/>
</dbReference>
<dbReference type="InterPro" id="IPR004104">
    <property type="entry name" value="Gfo/Idh/MocA-like_OxRdtase_C"/>
</dbReference>
<accession>A0A0F0IJE5</accession>
<dbReference type="SUPFAM" id="SSF55347">
    <property type="entry name" value="Glyceraldehyde-3-phosphate dehydrogenase-like, C-terminal domain"/>
    <property type="match status" value="1"/>
</dbReference>
<gene>
    <name evidence="3" type="ORF">P875_00108807</name>
</gene>
<proteinExistence type="predicted"/>
<dbReference type="Proteomes" id="UP000033540">
    <property type="component" value="Unassembled WGS sequence"/>
</dbReference>
<dbReference type="InterPro" id="IPR036291">
    <property type="entry name" value="NAD(P)-bd_dom_sf"/>
</dbReference>
<evidence type="ECO:0000259" key="1">
    <source>
        <dbReference type="Pfam" id="PF01408"/>
    </source>
</evidence>
<dbReference type="InterPro" id="IPR000683">
    <property type="entry name" value="Gfo/Idh/MocA-like_OxRdtase_N"/>
</dbReference>
<evidence type="ECO:0000313" key="3">
    <source>
        <dbReference type="EMBL" id="KJK67904.1"/>
    </source>
</evidence>
<protein>
    <submittedName>
        <fullName evidence="3">Oxidoreductase family NAD-binding Rossmann fold</fullName>
    </submittedName>
</protein>